<protein>
    <submittedName>
        <fullName evidence="3">Uncharacterized protein</fullName>
    </submittedName>
</protein>
<evidence type="ECO:0000313" key="3">
    <source>
        <dbReference type="EMBL" id="KDN46111.1"/>
    </source>
</evidence>
<feature type="chain" id="PRO_5001628509" evidence="2">
    <location>
        <begin position="26"/>
        <end position="234"/>
    </location>
</feature>
<sequence>MVAHKCSSSTLDIVMILASAGGSSGLNSSYPSCWNAIAGRTTTAVLARDASNPLVPEYLAEQLGPARFDVQRARRTAGRQPDSVVLSRDEEQGMHVLHARLECSEFILRVMPSLPSTKSNSMRSLARRSDLKWGKLPVVQSNVSSRLLFPVVLCPWGMAIINARSPPPRHVGHVKRSKSKEHHSGSVRCVSIHSARGVPPVVSPTQSSWRETTISKPDPYCTNGGALRNKTPVP</sequence>
<feature type="compositionally biased region" description="Polar residues" evidence="1">
    <location>
        <begin position="203"/>
        <end position="215"/>
    </location>
</feature>
<dbReference type="GeneID" id="25266004"/>
<organism evidence="3 4">
    <name type="scientific">Tilletiaria anomala (strain ATCC 24038 / CBS 436.72 / UBC 951)</name>
    <dbReference type="NCBI Taxonomy" id="1037660"/>
    <lineage>
        <taxon>Eukaryota</taxon>
        <taxon>Fungi</taxon>
        <taxon>Dikarya</taxon>
        <taxon>Basidiomycota</taxon>
        <taxon>Ustilaginomycotina</taxon>
        <taxon>Exobasidiomycetes</taxon>
        <taxon>Georgefischeriales</taxon>
        <taxon>Tilletiariaceae</taxon>
        <taxon>Tilletiaria</taxon>
    </lineage>
</organism>
<evidence type="ECO:0000256" key="2">
    <source>
        <dbReference type="SAM" id="SignalP"/>
    </source>
</evidence>
<feature type="signal peptide" evidence="2">
    <location>
        <begin position="1"/>
        <end position="25"/>
    </location>
</feature>
<dbReference type="Proteomes" id="UP000027361">
    <property type="component" value="Unassembled WGS sequence"/>
</dbReference>
<feature type="region of interest" description="Disordered" evidence="1">
    <location>
        <begin position="200"/>
        <end position="234"/>
    </location>
</feature>
<proteinExistence type="predicted"/>
<dbReference type="HOGENOM" id="CLU_1185746_0_0_1"/>
<dbReference type="EMBL" id="JMSN01000037">
    <property type="protein sequence ID" value="KDN46111.1"/>
    <property type="molecule type" value="Genomic_DNA"/>
</dbReference>
<gene>
    <name evidence="3" type="ORF">K437DRAFT_268195</name>
</gene>
<keyword evidence="4" id="KW-1185">Reference proteome</keyword>
<keyword evidence="2" id="KW-0732">Signal</keyword>
<reference evidence="3 4" key="1">
    <citation type="submission" date="2014-05" db="EMBL/GenBank/DDBJ databases">
        <title>Draft genome sequence of a rare smut relative, Tilletiaria anomala UBC 951.</title>
        <authorList>
            <consortium name="DOE Joint Genome Institute"/>
            <person name="Toome M."/>
            <person name="Kuo A."/>
            <person name="Henrissat B."/>
            <person name="Lipzen A."/>
            <person name="Tritt A."/>
            <person name="Yoshinaga Y."/>
            <person name="Zane M."/>
            <person name="Barry K."/>
            <person name="Grigoriev I.V."/>
            <person name="Spatafora J.W."/>
            <person name="Aimea M.C."/>
        </authorList>
    </citation>
    <scope>NUCLEOTIDE SEQUENCE [LARGE SCALE GENOMIC DNA]</scope>
    <source>
        <strain evidence="3 4">UBC 951</strain>
    </source>
</reference>
<dbReference type="InParanoid" id="A0A066VX86"/>
<accession>A0A066VX86</accession>
<name>A0A066VX86_TILAU</name>
<dbReference type="AlphaFoldDB" id="A0A066VX86"/>
<evidence type="ECO:0000313" key="4">
    <source>
        <dbReference type="Proteomes" id="UP000027361"/>
    </source>
</evidence>
<evidence type="ECO:0000256" key="1">
    <source>
        <dbReference type="SAM" id="MobiDB-lite"/>
    </source>
</evidence>
<dbReference type="RefSeq" id="XP_013243426.1">
    <property type="nucleotide sequence ID" value="XM_013387972.1"/>
</dbReference>
<comment type="caution">
    <text evidence="3">The sequence shown here is derived from an EMBL/GenBank/DDBJ whole genome shotgun (WGS) entry which is preliminary data.</text>
</comment>